<dbReference type="EMBL" id="CP029487">
    <property type="protein sequence ID" value="QCT72659.1"/>
    <property type="molecule type" value="Genomic_DNA"/>
</dbReference>
<evidence type="ECO:0000256" key="1">
    <source>
        <dbReference type="SAM" id="MobiDB-lite"/>
    </source>
</evidence>
<protein>
    <submittedName>
        <fullName evidence="4">SH3 domain-containing protein</fullName>
    </submittedName>
</protein>
<evidence type="ECO:0000256" key="2">
    <source>
        <dbReference type="SAM" id="SignalP"/>
    </source>
</evidence>
<sequence length="482" mass="50644">MKKTKILGILLSVLLAVSFTACAKTDNAPQGTAGTGSVDGVLKSYSSGVLVMTRGDKSELTFDLSKATVSCKNMLSGDSITVLYDGAIEGTDTSGVTVTEIKDNGSAAPKEQTMVGTVQNLTQHSLTLKEPDGSEYTFTTAGAKQVYKNGIENGNWVQVKYVGELSGNDAAGVKVLEIVDNDENIKKAQELDKVAIKAADEKVWATDTVHVRESYTTDSNVLGDLAPGNEITRTGVCDNGWSRVNYNGKDAFVYSKYLTTTQPAAPSQPAPAKPQPSPSQPAQPSAQPTPKPTPAPTPAPAPDPIPAPTPEPTPEPTPAPAPDPTPEPTPEPTPAPEVKTLTGYVVSYADGELVVFANGADYPLNVTDAQHDYANGILTGNEVTVTYTGDLQAYETVVVLSVSDSALNAGDRSVITGVIASASMNTLDLTTDDNTEITFETMNAEVNSQNYQVGARVSVTLDLSQSVDTSNIFHALKVDDAQ</sequence>
<feature type="chain" id="PRO_5020891338" evidence="2">
    <location>
        <begin position="24"/>
        <end position="482"/>
    </location>
</feature>
<evidence type="ECO:0000259" key="3">
    <source>
        <dbReference type="SMART" id="SM00287"/>
    </source>
</evidence>
<name>A0A4P9CAP4_EUBML</name>
<keyword evidence="2" id="KW-0732">Signal</keyword>
<feature type="region of interest" description="Disordered" evidence="1">
    <location>
        <begin position="262"/>
        <end position="337"/>
    </location>
</feature>
<organism evidence="4 5">
    <name type="scientific">Eubacterium maltosivorans</name>
    <dbReference type="NCBI Taxonomy" id="2041044"/>
    <lineage>
        <taxon>Bacteria</taxon>
        <taxon>Bacillati</taxon>
        <taxon>Bacillota</taxon>
        <taxon>Clostridia</taxon>
        <taxon>Eubacteriales</taxon>
        <taxon>Eubacteriaceae</taxon>
        <taxon>Eubacterium</taxon>
    </lineage>
</organism>
<dbReference type="PANTHER" id="PTHR48148:SF3">
    <property type="entry name" value="KERATINOCYTE PROLINE-RICH PROTEIN"/>
    <property type="match status" value="1"/>
</dbReference>
<dbReference type="RefSeq" id="WP_096919179.1">
    <property type="nucleotide sequence ID" value="NZ_CP029487.1"/>
</dbReference>
<dbReference type="Proteomes" id="UP000218387">
    <property type="component" value="Chromosome"/>
</dbReference>
<dbReference type="AlphaFoldDB" id="A0A4P9CAP4"/>
<keyword evidence="5" id="KW-1185">Reference proteome</keyword>
<feature type="signal peptide" evidence="2">
    <location>
        <begin position="1"/>
        <end position="23"/>
    </location>
</feature>
<gene>
    <name evidence="4" type="ORF">CPZ25_015420</name>
</gene>
<dbReference type="PROSITE" id="PS51257">
    <property type="entry name" value="PROKAR_LIPOPROTEIN"/>
    <property type="match status" value="1"/>
</dbReference>
<dbReference type="Gene3D" id="2.30.30.40">
    <property type="entry name" value="SH3 Domains"/>
    <property type="match status" value="1"/>
</dbReference>
<feature type="domain" description="SH3b" evidence="3">
    <location>
        <begin position="198"/>
        <end position="262"/>
    </location>
</feature>
<dbReference type="KEGG" id="emt:CPZ25_015420"/>
<proteinExistence type="predicted"/>
<evidence type="ECO:0000313" key="4">
    <source>
        <dbReference type="EMBL" id="QCT72659.1"/>
    </source>
</evidence>
<dbReference type="PANTHER" id="PTHR48148">
    <property type="entry name" value="KERATINOCYTE PROLINE-RICH PROTEIN"/>
    <property type="match status" value="1"/>
</dbReference>
<evidence type="ECO:0000313" key="5">
    <source>
        <dbReference type="Proteomes" id="UP000218387"/>
    </source>
</evidence>
<dbReference type="Pfam" id="PF08239">
    <property type="entry name" value="SH3_3"/>
    <property type="match status" value="1"/>
</dbReference>
<dbReference type="InterPro" id="IPR003646">
    <property type="entry name" value="SH3-like_bac-type"/>
</dbReference>
<feature type="compositionally biased region" description="Pro residues" evidence="1">
    <location>
        <begin position="266"/>
        <end position="335"/>
    </location>
</feature>
<dbReference type="SMART" id="SM00287">
    <property type="entry name" value="SH3b"/>
    <property type="match status" value="1"/>
</dbReference>
<accession>A0A4P9CAP4</accession>
<reference evidence="4 5" key="1">
    <citation type="submission" date="2018-05" db="EMBL/GenBank/DDBJ databases">
        <title>Genome comparison of Eubacterium sp.</title>
        <authorList>
            <person name="Feng Y."/>
            <person name="Sanchez-Andrea I."/>
            <person name="Stams A.J.M."/>
            <person name="De Vos W.M."/>
        </authorList>
    </citation>
    <scope>NUCLEOTIDE SEQUENCE [LARGE SCALE GENOMIC DNA]</scope>
    <source>
        <strain evidence="4 5">YI</strain>
    </source>
</reference>